<evidence type="ECO:0000313" key="5">
    <source>
        <dbReference type="EMBL" id="USS88189.1"/>
    </source>
</evidence>
<protein>
    <submittedName>
        <fullName evidence="5">MarR family transcriptional regulator</fullName>
    </submittedName>
</protein>
<dbReference type="InterPro" id="IPR039422">
    <property type="entry name" value="MarR/SlyA-like"/>
</dbReference>
<dbReference type="RefSeq" id="WP_252797475.1">
    <property type="nucleotide sequence ID" value="NZ_CP097118.1"/>
</dbReference>
<dbReference type="Gene3D" id="1.10.10.10">
    <property type="entry name" value="Winged helix-like DNA-binding domain superfamily/Winged helix DNA-binding domain"/>
    <property type="match status" value="1"/>
</dbReference>
<dbReference type="PRINTS" id="PR00598">
    <property type="entry name" value="HTHMARR"/>
</dbReference>
<dbReference type="EMBL" id="CP097118">
    <property type="protein sequence ID" value="USS88189.1"/>
    <property type="molecule type" value="Genomic_DNA"/>
</dbReference>
<proteinExistence type="predicted"/>
<reference evidence="5" key="1">
    <citation type="submission" date="2022-05" db="EMBL/GenBank/DDBJ databases">
        <authorList>
            <person name="Oliphant S.A."/>
            <person name="Watson-Haigh N.S."/>
            <person name="Sumby K.M."/>
            <person name="Gardner J.M."/>
            <person name="Jiranek V."/>
        </authorList>
    </citation>
    <scope>NUCLEOTIDE SEQUENCE</scope>
    <source>
        <strain evidence="5">KI11_C11</strain>
    </source>
</reference>
<dbReference type="CDD" id="cd00090">
    <property type="entry name" value="HTH_ARSR"/>
    <property type="match status" value="1"/>
</dbReference>
<dbReference type="InterPro" id="IPR036388">
    <property type="entry name" value="WH-like_DNA-bd_sf"/>
</dbReference>
<dbReference type="Proteomes" id="UP001057025">
    <property type="component" value="Chromosome"/>
</dbReference>
<dbReference type="PANTHER" id="PTHR33164:SF43">
    <property type="entry name" value="HTH-TYPE TRANSCRIPTIONAL REPRESSOR YETL"/>
    <property type="match status" value="1"/>
</dbReference>
<accession>A0ABY5BWS4</accession>
<dbReference type="InterPro" id="IPR000835">
    <property type="entry name" value="HTH_MarR-typ"/>
</dbReference>
<feature type="domain" description="HTH marR-type" evidence="4">
    <location>
        <begin position="1"/>
        <end position="135"/>
    </location>
</feature>
<keyword evidence="6" id="KW-1185">Reference proteome</keyword>
<sequence length="163" mass="18603">MDKLIKKQQLAAKLFEFTVLQDLDNEQSERHLPAFKGQNKILVALSEEENISQKDLADRLGISVQSVAEFVAKLLKKGYITKKKSPQDGRIQLVKLTDKGRKEAEKSRFYIPPYLDDLSESEQAQLLKIIDKLNLSIKNNLRVSGIKNIGTKLRLNNLDKKIK</sequence>
<dbReference type="Pfam" id="PF01047">
    <property type="entry name" value="MarR"/>
    <property type="match status" value="1"/>
</dbReference>
<keyword evidence="1" id="KW-0805">Transcription regulation</keyword>
<evidence type="ECO:0000313" key="6">
    <source>
        <dbReference type="Proteomes" id="UP001057025"/>
    </source>
</evidence>
<dbReference type="InterPro" id="IPR011991">
    <property type="entry name" value="ArsR-like_HTH"/>
</dbReference>
<name>A0ABY5BWS4_9LACO</name>
<dbReference type="PROSITE" id="PS01117">
    <property type="entry name" value="HTH_MARR_1"/>
    <property type="match status" value="1"/>
</dbReference>
<evidence type="ECO:0000259" key="4">
    <source>
        <dbReference type="PROSITE" id="PS50995"/>
    </source>
</evidence>
<dbReference type="InterPro" id="IPR023187">
    <property type="entry name" value="Tscrpt_reg_MarR-type_CS"/>
</dbReference>
<dbReference type="InterPro" id="IPR036390">
    <property type="entry name" value="WH_DNA-bd_sf"/>
</dbReference>
<dbReference type="PROSITE" id="PS50995">
    <property type="entry name" value="HTH_MARR_2"/>
    <property type="match status" value="1"/>
</dbReference>
<evidence type="ECO:0000256" key="3">
    <source>
        <dbReference type="ARBA" id="ARBA00023163"/>
    </source>
</evidence>
<dbReference type="SMART" id="SM00347">
    <property type="entry name" value="HTH_MARR"/>
    <property type="match status" value="1"/>
</dbReference>
<gene>
    <name evidence="5" type="ORF">M3M39_01525</name>
</gene>
<keyword evidence="2" id="KW-0238">DNA-binding</keyword>
<dbReference type="PANTHER" id="PTHR33164">
    <property type="entry name" value="TRANSCRIPTIONAL REGULATOR, MARR FAMILY"/>
    <property type="match status" value="1"/>
</dbReference>
<evidence type="ECO:0000256" key="1">
    <source>
        <dbReference type="ARBA" id="ARBA00023015"/>
    </source>
</evidence>
<organism evidence="5 6">
    <name type="scientific">Fructilactobacillus hinvesii</name>
    <dbReference type="NCBI Taxonomy" id="2940300"/>
    <lineage>
        <taxon>Bacteria</taxon>
        <taxon>Bacillati</taxon>
        <taxon>Bacillota</taxon>
        <taxon>Bacilli</taxon>
        <taxon>Lactobacillales</taxon>
        <taxon>Lactobacillaceae</taxon>
        <taxon>Fructilactobacillus</taxon>
    </lineage>
</organism>
<dbReference type="SUPFAM" id="SSF46785">
    <property type="entry name" value="Winged helix' DNA-binding domain"/>
    <property type="match status" value="1"/>
</dbReference>
<keyword evidence="3" id="KW-0804">Transcription</keyword>
<evidence type="ECO:0000256" key="2">
    <source>
        <dbReference type="ARBA" id="ARBA00023125"/>
    </source>
</evidence>